<keyword evidence="2" id="KW-1185">Reference proteome</keyword>
<reference evidence="1" key="1">
    <citation type="submission" date="2021-06" db="EMBL/GenBank/DDBJ databases">
        <authorList>
            <person name="Kallberg Y."/>
            <person name="Tangrot J."/>
            <person name="Rosling A."/>
        </authorList>
    </citation>
    <scope>NUCLEOTIDE SEQUENCE</scope>
    <source>
        <strain evidence="1">AZ414A</strain>
    </source>
</reference>
<evidence type="ECO:0000313" key="1">
    <source>
        <dbReference type="EMBL" id="CAG8514281.1"/>
    </source>
</evidence>
<name>A0A9N9A245_9GLOM</name>
<evidence type="ECO:0000313" key="2">
    <source>
        <dbReference type="Proteomes" id="UP000789706"/>
    </source>
</evidence>
<dbReference type="EMBL" id="CAJVPK010000469">
    <property type="protein sequence ID" value="CAG8514281.1"/>
    <property type="molecule type" value="Genomic_DNA"/>
</dbReference>
<dbReference type="OrthoDB" id="2189509at2759"/>
<organism evidence="1 2">
    <name type="scientific">Diversispora eburnea</name>
    <dbReference type="NCBI Taxonomy" id="1213867"/>
    <lineage>
        <taxon>Eukaryota</taxon>
        <taxon>Fungi</taxon>
        <taxon>Fungi incertae sedis</taxon>
        <taxon>Mucoromycota</taxon>
        <taxon>Glomeromycotina</taxon>
        <taxon>Glomeromycetes</taxon>
        <taxon>Diversisporales</taxon>
        <taxon>Diversisporaceae</taxon>
        <taxon>Diversispora</taxon>
    </lineage>
</organism>
<sequence>MTVDRTKELNSLDMEDMLPTYGRFIQLFKPLKEPENNKNKFNNTTDNLKLIQVLDATTEDPFTIESFDTLIQQHAEQGKNFILARVITSDPLDNTKMYQSHYSAHHINKVLFRTQPEQGLLHRMKAKNANVHYYVVKAETVKLEQPIIKPSSKSTISHVTTLNLTETVDISATSALDLSHEVIILSEKIRWSTEKMNPKIKESEIINLQNDNEIRLNIDDEEISNISSTINHTTSTLQPSSSSQKSNEIESSIFYYKAIYYGTDDDFLMKTRVRQYFKANALDPSDSQLFAINSSTQNLGETRATGTFVATRRHLNRLIPENGFLIDRIGDYNPNQSPQASQSTYNGWRSFHNIHGSWHSF</sequence>
<dbReference type="Proteomes" id="UP000789706">
    <property type="component" value="Unassembled WGS sequence"/>
</dbReference>
<dbReference type="Pfam" id="PF17010">
    <property type="entry name" value="DUF5092"/>
    <property type="match status" value="1"/>
</dbReference>
<gene>
    <name evidence="1" type="ORF">DEBURN_LOCUS5337</name>
</gene>
<proteinExistence type="predicted"/>
<comment type="caution">
    <text evidence="1">The sequence shown here is derived from an EMBL/GenBank/DDBJ whole genome shotgun (WGS) entry which is preliminary data.</text>
</comment>
<dbReference type="AlphaFoldDB" id="A0A9N9A245"/>
<accession>A0A9N9A245</accession>
<protein>
    <submittedName>
        <fullName evidence="1">9240_t:CDS:1</fullName>
    </submittedName>
</protein>
<dbReference type="InterPro" id="IPR031537">
    <property type="entry name" value="DUF5092"/>
</dbReference>